<evidence type="ECO:0000259" key="2">
    <source>
        <dbReference type="Pfam" id="PF01636"/>
    </source>
</evidence>
<dbReference type="PANTHER" id="PTHR21064">
    <property type="entry name" value="AMINOGLYCOSIDE PHOSPHOTRANSFERASE DOMAIN-CONTAINING PROTEIN-RELATED"/>
    <property type="match status" value="1"/>
</dbReference>
<dbReference type="InterPro" id="IPR002575">
    <property type="entry name" value="Aminoglycoside_PTrfase"/>
</dbReference>
<feature type="domain" description="Aminoglycoside phosphotransferase" evidence="2">
    <location>
        <begin position="32"/>
        <end position="274"/>
    </location>
</feature>
<protein>
    <submittedName>
        <fullName evidence="3">Phosphotransferase enzyme family protein</fullName>
    </submittedName>
</protein>
<dbReference type="Pfam" id="PF01636">
    <property type="entry name" value="APH"/>
    <property type="match status" value="1"/>
</dbReference>
<dbReference type="InterPro" id="IPR050249">
    <property type="entry name" value="Pseudomonas-type_ThrB"/>
</dbReference>
<dbReference type="SUPFAM" id="SSF56112">
    <property type="entry name" value="Protein kinase-like (PK-like)"/>
    <property type="match status" value="1"/>
</dbReference>
<dbReference type="InterPro" id="IPR011009">
    <property type="entry name" value="Kinase-like_dom_sf"/>
</dbReference>
<evidence type="ECO:0000313" key="4">
    <source>
        <dbReference type="Proteomes" id="UP001595699"/>
    </source>
</evidence>
<sequence>MTAELEQLARTALGAYELGDRATLRTLEIGLNAVFEVRAGSARYVLRVHRAGYRTPAHVWSELTFLRAVGDDPEVPVPIETRNGGLFVEVADADGQRHSCDLQTWLDGRVLVPGHGLGVAGVHSLGQGLGRIHNAAEGFSPPPGFELPVWDADGMFTTEASPFRPTLGIDDVLGPEDRDLYDEVADRTRAVFEKLGRGADAFGITHQDYILGNCFLRRGHGGWQVASFDFADCGWGFFLYDLCPLLGNLAGYPGAIFGNPAYPKLRDAFLAGYRTVRPLAVEWEQHVPLLIAARQTEHCLLTARPDVSPTPAQDAAWRVSLARLSLELPV</sequence>
<comment type="caution">
    <text evidence="3">The sequence shown here is derived from an EMBL/GenBank/DDBJ whole genome shotgun (WGS) entry which is preliminary data.</text>
</comment>
<comment type="similarity">
    <text evidence="1">Belongs to the pseudomonas-type ThrB family.</text>
</comment>
<reference evidence="4" key="1">
    <citation type="journal article" date="2019" name="Int. J. Syst. Evol. Microbiol.">
        <title>The Global Catalogue of Microorganisms (GCM) 10K type strain sequencing project: providing services to taxonomists for standard genome sequencing and annotation.</title>
        <authorList>
            <consortium name="The Broad Institute Genomics Platform"/>
            <consortium name="The Broad Institute Genome Sequencing Center for Infectious Disease"/>
            <person name="Wu L."/>
            <person name="Ma J."/>
        </authorList>
    </citation>
    <scope>NUCLEOTIDE SEQUENCE [LARGE SCALE GENOMIC DNA]</scope>
    <source>
        <strain evidence="4">CGMCC 4.7241</strain>
    </source>
</reference>
<evidence type="ECO:0000313" key="3">
    <source>
        <dbReference type="EMBL" id="MFC3759476.1"/>
    </source>
</evidence>
<proteinExistence type="inferred from homology"/>
<evidence type="ECO:0000256" key="1">
    <source>
        <dbReference type="ARBA" id="ARBA00038240"/>
    </source>
</evidence>
<dbReference type="PANTHER" id="PTHR21064:SF6">
    <property type="entry name" value="AMINOGLYCOSIDE PHOSPHOTRANSFERASE DOMAIN-CONTAINING PROTEIN"/>
    <property type="match status" value="1"/>
</dbReference>
<dbReference type="Gene3D" id="3.90.1200.10">
    <property type="match status" value="1"/>
</dbReference>
<name>A0ABV7Y2K7_9ACTN</name>
<gene>
    <name evidence="3" type="ORF">ACFOUW_01375</name>
</gene>
<accession>A0ABV7Y2K7</accession>
<keyword evidence="4" id="KW-1185">Reference proteome</keyword>
<organism evidence="3 4">
    <name type="scientific">Tenggerimyces flavus</name>
    <dbReference type="NCBI Taxonomy" id="1708749"/>
    <lineage>
        <taxon>Bacteria</taxon>
        <taxon>Bacillati</taxon>
        <taxon>Actinomycetota</taxon>
        <taxon>Actinomycetes</taxon>
        <taxon>Propionibacteriales</taxon>
        <taxon>Nocardioidaceae</taxon>
        <taxon>Tenggerimyces</taxon>
    </lineage>
</organism>
<dbReference type="Proteomes" id="UP001595699">
    <property type="component" value="Unassembled WGS sequence"/>
</dbReference>
<dbReference type="RefSeq" id="WP_205122135.1">
    <property type="nucleotide sequence ID" value="NZ_JAFBCM010000001.1"/>
</dbReference>
<dbReference type="EMBL" id="JBHRZH010000001">
    <property type="protein sequence ID" value="MFC3759476.1"/>
    <property type="molecule type" value="Genomic_DNA"/>
</dbReference>